<evidence type="ECO:0008006" key="3">
    <source>
        <dbReference type="Google" id="ProtNLM"/>
    </source>
</evidence>
<organism evidence="1 2">
    <name type="scientific">Streptomyces acidiscabies</name>
    <dbReference type="NCBI Taxonomy" id="42234"/>
    <lineage>
        <taxon>Bacteria</taxon>
        <taxon>Bacillati</taxon>
        <taxon>Actinomycetota</taxon>
        <taxon>Actinomycetes</taxon>
        <taxon>Kitasatosporales</taxon>
        <taxon>Streptomycetaceae</taxon>
        <taxon>Streptomyces</taxon>
    </lineage>
</organism>
<accession>A0A0L0KD98</accession>
<reference evidence="2" key="1">
    <citation type="submission" date="2014-07" db="EMBL/GenBank/DDBJ databases">
        <title>Genome sequencing of plant-pathogenic Streptomyces species.</title>
        <authorList>
            <person name="Harrison J."/>
            <person name="Sapp M."/>
            <person name="Thwaites R."/>
            <person name="Studholme D.J."/>
        </authorList>
    </citation>
    <scope>NUCLEOTIDE SEQUENCE [LARGE SCALE GENOMIC DNA]</scope>
    <source>
        <strain evidence="2">NCPPB 4445</strain>
    </source>
</reference>
<dbReference type="InterPro" id="IPR009593">
    <property type="entry name" value="DUF1203"/>
</dbReference>
<dbReference type="AlphaFoldDB" id="A0A0L0KD98"/>
<name>A0A0L0KD98_9ACTN</name>
<dbReference type="RefSeq" id="WP_050370969.1">
    <property type="nucleotide sequence ID" value="NZ_KQ257816.1"/>
</dbReference>
<dbReference type="Proteomes" id="UP000037151">
    <property type="component" value="Unassembled WGS sequence"/>
</dbReference>
<proteinExistence type="predicted"/>
<evidence type="ECO:0000313" key="1">
    <source>
        <dbReference type="EMBL" id="KND35685.1"/>
    </source>
</evidence>
<dbReference type="EMBL" id="JPPY01000088">
    <property type="protein sequence ID" value="KND35685.1"/>
    <property type="molecule type" value="Genomic_DNA"/>
</dbReference>
<evidence type="ECO:0000313" key="2">
    <source>
        <dbReference type="Proteomes" id="UP000037151"/>
    </source>
</evidence>
<dbReference type="PIRSF" id="PIRSF034110">
    <property type="entry name" value="DUF1203"/>
    <property type="match status" value="1"/>
</dbReference>
<protein>
    <recommendedName>
        <fullName evidence="3">DUF1203 domain-containing protein</fullName>
    </recommendedName>
</protein>
<gene>
    <name evidence="1" type="ORF">IQ63_13995</name>
</gene>
<dbReference type="Pfam" id="PF06718">
    <property type="entry name" value="DUF1203"/>
    <property type="match status" value="1"/>
</dbReference>
<dbReference type="OrthoDB" id="118609at2"/>
<comment type="caution">
    <text evidence="1">The sequence shown here is derived from an EMBL/GenBank/DDBJ whole genome shotgun (WGS) entry which is preliminary data.</text>
</comment>
<sequence length="152" mass="16791">MNYAVQPIPPTVLTALRTRDDADNSVHPYDDPEGGAPLRCCLRDSEKGERIALITYAPLRRWATDPGAYDEQGPVFIHAAPCEGPADTTTPAFTDNHRVLRRYSAEGHIMGGELVGEDFDGALRRAFEDEDVAQVHVRSVVYGCFLYAVERA</sequence>
<dbReference type="PATRIC" id="fig|42234.21.peg.2886"/>